<evidence type="ECO:0000256" key="4">
    <source>
        <dbReference type="ARBA" id="ARBA00022741"/>
    </source>
</evidence>
<dbReference type="CDD" id="cd01169">
    <property type="entry name" value="HMPP_kinase"/>
    <property type="match status" value="1"/>
</dbReference>
<dbReference type="OrthoDB" id="9810880at2"/>
<dbReference type="PANTHER" id="PTHR20858">
    <property type="entry name" value="PHOSPHOMETHYLPYRIMIDINE KINASE"/>
    <property type="match status" value="1"/>
</dbReference>
<keyword evidence="6" id="KW-0067">ATP-binding</keyword>
<dbReference type="UniPathway" id="UPA00060">
    <property type="reaction ID" value="UER00138"/>
</dbReference>
<dbReference type="GO" id="GO:0009229">
    <property type="term" value="P:thiamine diphosphate biosynthetic process"/>
    <property type="evidence" value="ECO:0007669"/>
    <property type="project" value="UniProtKB-UniPathway"/>
</dbReference>
<sequence length="293" mass="30713">MPNPPSILTIAGSDSGGGAGIQADLKTFAMLGGYGMSVITALTAQNSMGVTGIEAPSAEFVALQLTTVLEDFEVAAAKTGMLFSASIIESLAEKLEGKNFPLVVDPVCVSQSGHRLLQEDAVQALRERMLPLADLLTPNRPEAELLANIEIAGEVDLHEAAARLHDMGAGAVLIKGGHFDESELGQGRMADWLFMPGHEPLVLEQERVETTNTHGTGCTLSAAIAAGLGHGLHLDQAISLAQEYLNLGLRTGFAPGRGCGPINHSATLQYGLRGDMSEDVVARVAELTAKYGF</sequence>
<keyword evidence="9" id="KW-1185">Reference proteome</keyword>
<evidence type="ECO:0000256" key="2">
    <source>
        <dbReference type="ARBA" id="ARBA00012135"/>
    </source>
</evidence>
<dbReference type="AlphaFoldDB" id="A0A2Z6AXE5"/>
<dbReference type="Gene3D" id="3.40.1190.20">
    <property type="match status" value="1"/>
</dbReference>
<proteinExistence type="predicted"/>
<dbReference type="PANTHER" id="PTHR20858:SF17">
    <property type="entry name" value="HYDROXYMETHYLPYRIMIDINE_PHOSPHOMETHYLPYRIMIDINE KINASE THI20-RELATED"/>
    <property type="match status" value="1"/>
</dbReference>
<accession>A0A2Z6AXE5</accession>
<evidence type="ECO:0000256" key="3">
    <source>
        <dbReference type="ARBA" id="ARBA00022679"/>
    </source>
</evidence>
<dbReference type="GO" id="GO:0005829">
    <property type="term" value="C:cytosol"/>
    <property type="evidence" value="ECO:0007669"/>
    <property type="project" value="TreeGrafter"/>
</dbReference>
<dbReference type="KEGG" id="dfl:DFE_1164"/>
<organism evidence="8 9">
    <name type="scientific">Desulfovibrio ferrophilus</name>
    <dbReference type="NCBI Taxonomy" id="241368"/>
    <lineage>
        <taxon>Bacteria</taxon>
        <taxon>Pseudomonadati</taxon>
        <taxon>Thermodesulfobacteriota</taxon>
        <taxon>Desulfovibrionia</taxon>
        <taxon>Desulfovibrionales</taxon>
        <taxon>Desulfovibrionaceae</taxon>
        <taxon>Desulfovibrio</taxon>
    </lineage>
</organism>
<dbReference type="NCBIfam" id="TIGR00097">
    <property type="entry name" value="HMP-P_kinase"/>
    <property type="match status" value="1"/>
</dbReference>
<dbReference type="Proteomes" id="UP000269883">
    <property type="component" value="Chromosome"/>
</dbReference>
<dbReference type="InterPro" id="IPR004399">
    <property type="entry name" value="HMP/HMP-P_kinase_dom"/>
</dbReference>
<dbReference type="FunFam" id="3.40.1190.20:FF:000003">
    <property type="entry name" value="Phosphomethylpyrimidine kinase ThiD"/>
    <property type="match status" value="1"/>
</dbReference>
<keyword evidence="5 8" id="KW-0418">Kinase</keyword>
<keyword evidence="3" id="KW-0808">Transferase</keyword>
<dbReference type="GO" id="GO:0009228">
    <property type="term" value="P:thiamine biosynthetic process"/>
    <property type="evidence" value="ECO:0007669"/>
    <property type="project" value="InterPro"/>
</dbReference>
<comment type="pathway">
    <text evidence="1">Cofactor biosynthesis; thiamine diphosphate biosynthesis.</text>
</comment>
<dbReference type="InterPro" id="IPR029056">
    <property type="entry name" value="Ribokinase-like"/>
</dbReference>
<reference evidence="8 9" key="1">
    <citation type="journal article" date="2018" name="Sci. Adv.">
        <title>Multi-heme cytochromes provide a pathway for survival in energy-limited environments.</title>
        <authorList>
            <person name="Deng X."/>
            <person name="Dohmae N."/>
            <person name="Nealson K.H."/>
            <person name="Hashimoto K."/>
            <person name="Okamoto A."/>
        </authorList>
    </citation>
    <scope>NUCLEOTIDE SEQUENCE [LARGE SCALE GENOMIC DNA]</scope>
    <source>
        <strain evidence="8 9">IS5</strain>
    </source>
</reference>
<gene>
    <name evidence="8" type="ORF">DFE_1164</name>
</gene>
<dbReference type="RefSeq" id="WP_126377529.1">
    <property type="nucleotide sequence ID" value="NZ_AP017378.1"/>
</dbReference>
<dbReference type="GO" id="GO:0008972">
    <property type="term" value="F:phosphomethylpyrimidine kinase activity"/>
    <property type="evidence" value="ECO:0007669"/>
    <property type="project" value="InterPro"/>
</dbReference>
<dbReference type="SUPFAM" id="SSF53613">
    <property type="entry name" value="Ribokinase-like"/>
    <property type="match status" value="1"/>
</dbReference>
<protein>
    <recommendedName>
        <fullName evidence="2">hydroxymethylpyrimidine kinase</fullName>
        <ecNumber evidence="2">2.7.1.49</ecNumber>
    </recommendedName>
</protein>
<evidence type="ECO:0000256" key="6">
    <source>
        <dbReference type="ARBA" id="ARBA00022840"/>
    </source>
</evidence>
<evidence type="ECO:0000313" key="9">
    <source>
        <dbReference type="Proteomes" id="UP000269883"/>
    </source>
</evidence>
<dbReference type="GO" id="GO:0008902">
    <property type="term" value="F:hydroxymethylpyrimidine kinase activity"/>
    <property type="evidence" value="ECO:0007669"/>
    <property type="project" value="UniProtKB-EC"/>
</dbReference>
<dbReference type="Pfam" id="PF08543">
    <property type="entry name" value="Phos_pyr_kin"/>
    <property type="match status" value="1"/>
</dbReference>
<evidence type="ECO:0000256" key="1">
    <source>
        <dbReference type="ARBA" id="ARBA00004948"/>
    </source>
</evidence>
<feature type="domain" description="Pyridoxamine kinase/Phosphomethylpyrimidine kinase" evidence="7">
    <location>
        <begin position="14"/>
        <end position="263"/>
    </location>
</feature>
<evidence type="ECO:0000256" key="5">
    <source>
        <dbReference type="ARBA" id="ARBA00022777"/>
    </source>
</evidence>
<dbReference type="GO" id="GO:0005524">
    <property type="term" value="F:ATP binding"/>
    <property type="evidence" value="ECO:0007669"/>
    <property type="project" value="UniProtKB-KW"/>
</dbReference>
<evidence type="ECO:0000313" key="8">
    <source>
        <dbReference type="EMBL" id="BBD07890.1"/>
    </source>
</evidence>
<dbReference type="EMBL" id="AP017378">
    <property type="protein sequence ID" value="BBD07890.1"/>
    <property type="molecule type" value="Genomic_DNA"/>
</dbReference>
<keyword evidence="4" id="KW-0547">Nucleotide-binding</keyword>
<dbReference type="EC" id="2.7.1.49" evidence="2"/>
<name>A0A2Z6AXE5_9BACT</name>
<evidence type="ECO:0000259" key="7">
    <source>
        <dbReference type="Pfam" id="PF08543"/>
    </source>
</evidence>
<dbReference type="InterPro" id="IPR013749">
    <property type="entry name" value="PM/HMP-P_kinase-1"/>
</dbReference>